<keyword evidence="2" id="KW-1185">Reference proteome</keyword>
<evidence type="ECO:0000313" key="2">
    <source>
        <dbReference type="Proteomes" id="UP000314294"/>
    </source>
</evidence>
<comment type="caution">
    <text evidence="1">The sequence shown here is derived from an EMBL/GenBank/DDBJ whole genome shotgun (WGS) entry which is preliminary data.</text>
</comment>
<proteinExistence type="predicted"/>
<accession>A0A4Z2G461</accession>
<protein>
    <submittedName>
        <fullName evidence="1">Uncharacterized protein</fullName>
    </submittedName>
</protein>
<evidence type="ECO:0000313" key="1">
    <source>
        <dbReference type="EMBL" id="TNN47855.1"/>
    </source>
</evidence>
<name>A0A4Z2G461_9TELE</name>
<gene>
    <name evidence="1" type="ORF">EYF80_041949</name>
</gene>
<dbReference type="AlphaFoldDB" id="A0A4Z2G461"/>
<dbReference type="EMBL" id="SRLO01000722">
    <property type="protein sequence ID" value="TNN47855.1"/>
    <property type="molecule type" value="Genomic_DNA"/>
</dbReference>
<sequence length="118" mass="12794">MGPTSAGLSPQKDVTEVVAAVQILGNVGEGAEVIRVLGGARDVPDLVLRDYRLMEKGGGRAASCVDSIPRRSLMTMEPRYWDHTPQVNDGAERLTVASYPQESRMSFSGWWCQADTVA</sequence>
<organism evidence="1 2">
    <name type="scientific">Liparis tanakae</name>
    <name type="common">Tanaka's snailfish</name>
    <dbReference type="NCBI Taxonomy" id="230148"/>
    <lineage>
        <taxon>Eukaryota</taxon>
        <taxon>Metazoa</taxon>
        <taxon>Chordata</taxon>
        <taxon>Craniata</taxon>
        <taxon>Vertebrata</taxon>
        <taxon>Euteleostomi</taxon>
        <taxon>Actinopterygii</taxon>
        <taxon>Neopterygii</taxon>
        <taxon>Teleostei</taxon>
        <taxon>Neoteleostei</taxon>
        <taxon>Acanthomorphata</taxon>
        <taxon>Eupercaria</taxon>
        <taxon>Perciformes</taxon>
        <taxon>Cottioidei</taxon>
        <taxon>Cottales</taxon>
        <taxon>Liparidae</taxon>
        <taxon>Liparis</taxon>
    </lineage>
</organism>
<dbReference type="Proteomes" id="UP000314294">
    <property type="component" value="Unassembled WGS sequence"/>
</dbReference>
<reference evidence="1 2" key="1">
    <citation type="submission" date="2019-03" db="EMBL/GenBank/DDBJ databases">
        <title>First draft genome of Liparis tanakae, snailfish: a comprehensive survey of snailfish specific genes.</title>
        <authorList>
            <person name="Kim W."/>
            <person name="Song I."/>
            <person name="Jeong J.-H."/>
            <person name="Kim D."/>
            <person name="Kim S."/>
            <person name="Ryu S."/>
            <person name="Song J.Y."/>
            <person name="Lee S.K."/>
        </authorList>
    </citation>
    <scope>NUCLEOTIDE SEQUENCE [LARGE SCALE GENOMIC DNA]</scope>
    <source>
        <tissue evidence="1">Muscle</tissue>
    </source>
</reference>